<proteinExistence type="predicted"/>
<organism evidence="1 2">
    <name type="scientific">Tetracentron sinense</name>
    <name type="common">Spur-leaf</name>
    <dbReference type="NCBI Taxonomy" id="13715"/>
    <lineage>
        <taxon>Eukaryota</taxon>
        <taxon>Viridiplantae</taxon>
        <taxon>Streptophyta</taxon>
        <taxon>Embryophyta</taxon>
        <taxon>Tracheophyta</taxon>
        <taxon>Spermatophyta</taxon>
        <taxon>Magnoliopsida</taxon>
        <taxon>Trochodendrales</taxon>
        <taxon>Trochodendraceae</taxon>
        <taxon>Tetracentron</taxon>
    </lineage>
</organism>
<evidence type="ECO:0000313" key="1">
    <source>
        <dbReference type="EMBL" id="KAF8401763.1"/>
    </source>
</evidence>
<dbReference type="EMBL" id="JABCRI010000008">
    <property type="protein sequence ID" value="KAF8401763.1"/>
    <property type="molecule type" value="Genomic_DNA"/>
</dbReference>
<evidence type="ECO:0000313" key="2">
    <source>
        <dbReference type="Proteomes" id="UP000655225"/>
    </source>
</evidence>
<name>A0A835DEU1_TETSI</name>
<gene>
    <name evidence="1" type="ORF">HHK36_012709</name>
</gene>
<comment type="caution">
    <text evidence="1">The sequence shown here is derived from an EMBL/GenBank/DDBJ whole genome shotgun (WGS) entry which is preliminary data.</text>
</comment>
<keyword evidence="2" id="KW-1185">Reference proteome</keyword>
<dbReference type="AlphaFoldDB" id="A0A835DEU1"/>
<protein>
    <submittedName>
        <fullName evidence="1">Uncharacterized protein</fullName>
    </submittedName>
</protein>
<accession>A0A835DEU1</accession>
<reference evidence="1 2" key="1">
    <citation type="submission" date="2020-04" db="EMBL/GenBank/DDBJ databases">
        <title>Plant Genome Project.</title>
        <authorList>
            <person name="Zhang R.-G."/>
        </authorList>
    </citation>
    <scope>NUCLEOTIDE SEQUENCE [LARGE SCALE GENOMIC DNA]</scope>
    <source>
        <strain evidence="1">YNK0</strain>
        <tissue evidence="1">Leaf</tissue>
    </source>
</reference>
<sequence>MCAATAVGLCHHKPMKKPISYPVLQKHLANILALLAEFVEGVDEESLVLVIDGDTRFAERDEISTRDSDLSTPSHVVGIPAIGRGPSLCSHAALIISDLTTILLNPISDEP</sequence>
<dbReference type="Proteomes" id="UP000655225">
    <property type="component" value="Unassembled WGS sequence"/>
</dbReference>